<dbReference type="SMART" id="SM01079">
    <property type="entry name" value="CHASE"/>
    <property type="match status" value="1"/>
</dbReference>
<dbReference type="SMART" id="SM00052">
    <property type="entry name" value="EAL"/>
    <property type="match status" value="1"/>
</dbReference>
<name>A0A6M1S6V4_9HYPH</name>
<keyword evidence="12" id="KW-1185">Reference proteome</keyword>
<dbReference type="EMBL" id="JAAKZH010000001">
    <property type="protein sequence ID" value="NGO62426.1"/>
    <property type="molecule type" value="Genomic_DNA"/>
</dbReference>
<dbReference type="InterPro" id="IPR052155">
    <property type="entry name" value="Biofilm_reg_signaling"/>
</dbReference>
<feature type="domain" description="CHASE" evidence="8">
    <location>
        <begin position="120"/>
        <end position="207"/>
    </location>
</feature>
<dbReference type="InterPro" id="IPR013655">
    <property type="entry name" value="PAS_fold_3"/>
</dbReference>
<feature type="domain" description="EAL" evidence="9">
    <location>
        <begin position="633"/>
        <end position="884"/>
    </location>
</feature>
<sequence length="894" mass="99565">MTGKIRKTSWVSPRVAPQYYFPALIVVIAVAISIIYADNQKRRLNQENLRTSVAEQLGVIRAKLEGDINANIQLMQGLAAVMETEPEIDQNRFSSLAYRIFATPHQLRNVVAAPDLVARLIYPISGNEKVIGLDYRRNDAQRKAAYQARDTGRYVVTGPVDLVQGGKGLIVRYPISYGNGQGGYTFWGLLSAVIDIDKLYTAAGLEKPGLDINVAIAARNEESTTTDSPFFGDPAVFNDAPVMMTIGFGTESWQIAAVPKGGWNQSSAELWFFRAIMMFVGVMIISPVLWVARLLRERQANIAALRQREEELRALSHRLEIALEASRIGVWELDVSSGELHWDARMKQLYGCDPGRSATYHTWCNALHPDDREAAERAFTTALETGKDFVNEFRILTPSGEERHVRCYGTTYRDSRFRKKIVGVNWNVTADVRLQHALRAAKLQAELQNQQLEQARKRMEHASLHDALTNLPNRRYLDQFLAEIDSAEGQANPVVLHIDLDRFKDINDTLGHGAGDAILRHVASKLHENIRSLDFVARIGGDEFVVVCPDSMNDKDYTDLARRLIDALNTPITYDGHECRVGASIGVATRLDPSIPAEQLLINADIALYEAKRLGRNRVERYTDTLKSLTINTKMTADAILRSLEQNGFIPYFQPQFDAHTLEITGVEALARWDHPQQGILGPAAFLKIAENLNVVSQIDAAILDQALLQLTRWRAADLNIRKVSVNISAQRLFDEALIQRLDTLDLAPGSLSFELLESISFDDKGASVTESIERIKAHGIDIEIDDFGTGYASILSLLKLSPRRLKIDRQLTAPIISSAAQRRLISSIVDIGRSLGIEIVAEGVETMQHAAILRDLGCQTLQGYALARPMDATSFLDFARGRHWLADKAAEAI</sequence>
<dbReference type="Pfam" id="PF03924">
    <property type="entry name" value="CHASE"/>
    <property type="match status" value="1"/>
</dbReference>
<dbReference type="CDD" id="cd00130">
    <property type="entry name" value="PAS"/>
    <property type="match status" value="1"/>
</dbReference>
<dbReference type="SUPFAM" id="SSF55073">
    <property type="entry name" value="Nucleotide cyclase"/>
    <property type="match status" value="1"/>
</dbReference>
<reference evidence="11 12" key="1">
    <citation type="submission" date="2020-02" db="EMBL/GenBank/DDBJ databases">
        <title>Genome sequence of the type strain CCBAU10050 of Rhizobium daejeonense.</title>
        <authorList>
            <person name="Gao J."/>
            <person name="Sun J."/>
        </authorList>
    </citation>
    <scope>NUCLEOTIDE SEQUENCE [LARGE SCALE GENOMIC DNA]</scope>
    <source>
        <strain evidence="11 12">CCBAU10050</strain>
    </source>
</reference>
<feature type="coiled-coil region" evidence="5">
    <location>
        <begin position="435"/>
        <end position="465"/>
    </location>
</feature>
<dbReference type="Pfam" id="PF00990">
    <property type="entry name" value="GGDEF"/>
    <property type="match status" value="1"/>
</dbReference>
<dbReference type="SUPFAM" id="SSF55785">
    <property type="entry name" value="PYP-like sensor domain (PAS domain)"/>
    <property type="match status" value="1"/>
</dbReference>
<dbReference type="InterPro" id="IPR035919">
    <property type="entry name" value="EAL_sf"/>
</dbReference>
<evidence type="ECO:0000313" key="11">
    <source>
        <dbReference type="EMBL" id="NGO62426.1"/>
    </source>
</evidence>
<dbReference type="PROSITE" id="PS50112">
    <property type="entry name" value="PAS"/>
    <property type="match status" value="1"/>
</dbReference>
<comment type="subcellular location">
    <subcellularLocation>
        <location evidence="1">Membrane</location>
    </subcellularLocation>
</comment>
<dbReference type="Proteomes" id="UP000477849">
    <property type="component" value="Unassembled WGS sequence"/>
</dbReference>
<dbReference type="InterPro" id="IPR035965">
    <property type="entry name" value="PAS-like_dom_sf"/>
</dbReference>
<dbReference type="InterPro" id="IPR029787">
    <property type="entry name" value="Nucleotide_cyclase"/>
</dbReference>
<dbReference type="Gene3D" id="3.30.450.350">
    <property type="entry name" value="CHASE domain"/>
    <property type="match status" value="1"/>
</dbReference>
<dbReference type="GO" id="GO:0003824">
    <property type="term" value="F:catalytic activity"/>
    <property type="evidence" value="ECO:0007669"/>
    <property type="project" value="UniProtKB-ARBA"/>
</dbReference>
<comment type="caution">
    <text evidence="11">The sequence shown here is derived from an EMBL/GenBank/DDBJ whole genome shotgun (WGS) entry which is preliminary data.</text>
</comment>
<dbReference type="Gene3D" id="3.30.70.270">
    <property type="match status" value="1"/>
</dbReference>
<dbReference type="FunFam" id="3.30.70.270:FF:000001">
    <property type="entry name" value="Diguanylate cyclase domain protein"/>
    <property type="match status" value="1"/>
</dbReference>
<dbReference type="SUPFAM" id="SSF141868">
    <property type="entry name" value="EAL domain-like"/>
    <property type="match status" value="1"/>
</dbReference>
<feature type="coiled-coil region" evidence="5">
    <location>
        <begin position="295"/>
        <end position="325"/>
    </location>
</feature>
<dbReference type="GO" id="GO:0016020">
    <property type="term" value="C:membrane"/>
    <property type="evidence" value="ECO:0007669"/>
    <property type="project" value="UniProtKB-SubCell"/>
</dbReference>
<feature type="domain" description="GGDEF" evidence="10">
    <location>
        <begin position="491"/>
        <end position="624"/>
    </location>
</feature>
<evidence type="ECO:0000259" key="8">
    <source>
        <dbReference type="PROSITE" id="PS50839"/>
    </source>
</evidence>
<evidence type="ECO:0000259" key="7">
    <source>
        <dbReference type="PROSITE" id="PS50112"/>
    </source>
</evidence>
<dbReference type="CDD" id="cd01949">
    <property type="entry name" value="GGDEF"/>
    <property type="match status" value="1"/>
</dbReference>
<dbReference type="InterPro" id="IPR000014">
    <property type="entry name" value="PAS"/>
</dbReference>
<evidence type="ECO:0000256" key="6">
    <source>
        <dbReference type="SAM" id="Phobius"/>
    </source>
</evidence>
<keyword evidence="2 6" id="KW-0812">Transmembrane</keyword>
<dbReference type="PROSITE" id="PS50839">
    <property type="entry name" value="CHASE"/>
    <property type="match status" value="1"/>
</dbReference>
<dbReference type="NCBIfam" id="TIGR00254">
    <property type="entry name" value="GGDEF"/>
    <property type="match status" value="1"/>
</dbReference>
<evidence type="ECO:0000256" key="4">
    <source>
        <dbReference type="ARBA" id="ARBA00023136"/>
    </source>
</evidence>
<dbReference type="InterPro" id="IPR006189">
    <property type="entry name" value="CHASE_dom"/>
</dbReference>
<dbReference type="Pfam" id="PF08447">
    <property type="entry name" value="PAS_3"/>
    <property type="match status" value="1"/>
</dbReference>
<keyword evidence="5" id="KW-0175">Coiled coil</keyword>
<evidence type="ECO:0000256" key="3">
    <source>
        <dbReference type="ARBA" id="ARBA00022989"/>
    </source>
</evidence>
<evidence type="ECO:0000259" key="10">
    <source>
        <dbReference type="PROSITE" id="PS50887"/>
    </source>
</evidence>
<dbReference type="Gene3D" id="3.20.20.450">
    <property type="entry name" value="EAL domain"/>
    <property type="match status" value="1"/>
</dbReference>
<feature type="transmembrane region" description="Helical" evidence="6">
    <location>
        <begin position="19"/>
        <end position="37"/>
    </location>
</feature>
<dbReference type="SMART" id="SM00267">
    <property type="entry name" value="GGDEF"/>
    <property type="match status" value="1"/>
</dbReference>
<organism evidence="11 12">
    <name type="scientific">Rhizobium daejeonense</name>
    <dbReference type="NCBI Taxonomy" id="240521"/>
    <lineage>
        <taxon>Bacteria</taxon>
        <taxon>Pseudomonadati</taxon>
        <taxon>Pseudomonadota</taxon>
        <taxon>Alphaproteobacteria</taxon>
        <taxon>Hyphomicrobiales</taxon>
        <taxon>Rhizobiaceae</taxon>
        <taxon>Rhizobium/Agrobacterium group</taxon>
        <taxon>Rhizobium</taxon>
    </lineage>
</organism>
<dbReference type="InterPro" id="IPR042240">
    <property type="entry name" value="CHASE_sf"/>
</dbReference>
<dbReference type="Pfam" id="PF00563">
    <property type="entry name" value="EAL"/>
    <property type="match status" value="1"/>
</dbReference>
<dbReference type="InterPro" id="IPR001633">
    <property type="entry name" value="EAL_dom"/>
</dbReference>
<dbReference type="InterPro" id="IPR043128">
    <property type="entry name" value="Rev_trsase/Diguanyl_cyclase"/>
</dbReference>
<evidence type="ECO:0000313" key="12">
    <source>
        <dbReference type="Proteomes" id="UP000477849"/>
    </source>
</evidence>
<dbReference type="PANTHER" id="PTHR44757">
    <property type="entry name" value="DIGUANYLATE CYCLASE DGCP"/>
    <property type="match status" value="1"/>
</dbReference>
<dbReference type="Gene3D" id="3.30.450.20">
    <property type="entry name" value="PAS domain"/>
    <property type="match status" value="1"/>
</dbReference>
<accession>A0A6M1S6V4</accession>
<dbReference type="InterPro" id="IPR000160">
    <property type="entry name" value="GGDEF_dom"/>
</dbReference>
<feature type="transmembrane region" description="Helical" evidence="6">
    <location>
        <begin position="271"/>
        <end position="292"/>
    </location>
</feature>
<dbReference type="PANTHER" id="PTHR44757:SF2">
    <property type="entry name" value="BIOFILM ARCHITECTURE MAINTENANCE PROTEIN MBAA"/>
    <property type="match status" value="1"/>
</dbReference>
<dbReference type="CDD" id="cd01948">
    <property type="entry name" value="EAL"/>
    <property type="match status" value="1"/>
</dbReference>
<evidence type="ECO:0000256" key="1">
    <source>
        <dbReference type="ARBA" id="ARBA00004370"/>
    </source>
</evidence>
<evidence type="ECO:0000256" key="2">
    <source>
        <dbReference type="ARBA" id="ARBA00022692"/>
    </source>
</evidence>
<feature type="domain" description="PAS" evidence="7">
    <location>
        <begin position="315"/>
        <end position="386"/>
    </location>
</feature>
<keyword evidence="4 6" id="KW-0472">Membrane</keyword>
<dbReference type="PROSITE" id="PS50883">
    <property type="entry name" value="EAL"/>
    <property type="match status" value="1"/>
</dbReference>
<protein>
    <submittedName>
        <fullName evidence="11">EAL domain-containing protein</fullName>
    </submittedName>
</protein>
<dbReference type="RefSeq" id="WP_163900468.1">
    <property type="nucleotide sequence ID" value="NZ_CP048427.1"/>
</dbReference>
<dbReference type="AlphaFoldDB" id="A0A6M1S6V4"/>
<dbReference type="GO" id="GO:0007165">
    <property type="term" value="P:signal transduction"/>
    <property type="evidence" value="ECO:0007669"/>
    <property type="project" value="UniProtKB-ARBA"/>
</dbReference>
<proteinExistence type="predicted"/>
<evidence type="ECO:0000256" key="5">
    <source>
        <dbReference type="SAM" id="Coils"/>
    </source>
</evidence>
<dbReference type="SMART" id="SM00091">
    <property type="entry name" value="PAS"/>
    <property type="match status" value="1"/>
</dbReference>
<gene>
    <name evidence="11" type="ORF">G6N76_01975</name>
</gene>
<keyword evidence="3 6" id="KW-1133">Transmembrane helix</keyword>
<evidence type="ECO:0000259" key="9">
    <source>
        <dbReference type="PROSITE" id="PS50883"/>
    </source>
</evidence>
<dbReference type="PROSITE" id="PS50887">
    <property type="entry name" value="GGDEF"/>
    <property type="match status" value="1"/>
</dbReference>